<keyword evidence="2" id="KW-1133">Transmembrane helix</keyword>
<feature type="compositionally biased region" description="Basic and acidic residues" evidence="1">
    <location>
        <begin position="20"/>
        <end position="32"/>
    </location>
</feature>
<name>A0A2S8FPP9_9BACT</name>
<protein>
    <submittedName>
        <fullName evidence="3">Uncharacterized protein</fullName>
    </submittedName>
</protein>
<proteinExistence type="predicted"/>
<evidence type="ECO:0000256" key="2">
    <source>
        <dbReference type="SAM" id="Phobius"/>
    </source>
</evidence>
<dbReference type="AlphaFoldDB" id="A0A2S8FPP9"/>
<evidence type="ECO:0000313" key="3">
    <source>
        <dbReference type="EMBL" id="PQO34147.1"/>
    </source>
</evidence>
<evidence type="ECO:0000256" key="1">
    <source>
        <dbReference type="SAM" id="MobiDB-lite"/>
    </source>
</evidence>
<evidence type="ECO:0000313" key="4">
    <source>
        <dbReference type="Proteomes" id="UP000238322"/>
    </source>
</evidence>
<dbReference type="Proteomes" id="UP000238322">
    <property type="component" value="Unassembled WGS sequence"/>
</dbReference>
<keyword evidence="2" id="KW-0472">Membrane</keyword>
<keyword evidence="2" id="KW-0812">Transmembrane</keyword>
<feature type="transmembrane region" description="Helical" evidence="2">
    <location>
        <begin position="107"/>
        <end position="130"/>
    </location>
</feature>
<feature type="region of interest" description="Disordered" evidence="1">
    <location>
        <begin position="1"/>
        <end position="38"/>
    </location>
</feature>
<organism evidence="3 4">
    <name type="scientific">Blastopirellula marina</name>
    <dbReference type="NCBI Taxonomy" id="124"/>
    <lineage>
        <taxon>Bacteria</taxon>
        <taxon>Pseudomonadati</taxon>
        <taxon>Planctomycetota</taxon>
        <taxon>Planctomycetia</taxon>
        <taxon>Pirellulales</taxon>
        <taxon>Pirellulaceae</taxon>
        <taxon>Blastopirellula</taxon>
    </lineage>
</organism>
<feature type="transmembrane region" description="Helical" evidence="2">
    <location>
        <begin position="73"/>
        <end position="95"/>
    </location>
</feature>
<dbReference type="EMBL" id="PUHY01000010">
    <property type="protein sequence ID" value="PQO34147.1"/>
    <property type="molecule type" value="Genomic_DNA"/>
</dbReference>
<comment type="caution">
    <text evidence="3">The sequence shown here is derived from an EMBL/GenBank/DDBJ whole genome shotgun (WGS) entry which is preliminary data.</text>
</comment>
<gene>
    <name evidence="3" type="ORF">C5Y83_11435</name>
</gene>
<reference evidence="3 4" key="1">
    <citation type="submission" date="2018-02" db="EMBL/GenBank/DDBJ databases">
        <title>Comparative genomes isolates from brazilian mangrove.</title>
        <authorList>
            <person name="Araujo J.E."/>
            <person name="Taketani R.G."/>
            <person name="Silva M.C.P."/>
            <person name="Loureco M.V."/>
            <person name="Andreote F.D."/>
        </authorList>
    </citation>
    <scope>NUCLEOTIDE SEQUENCE [LARGE SCALE GENOMIC DNA]</scope>
    <source>
        <strain evidence="3 4">Hex-1 MGV</strain>
    </source>
</reference>
<sequence>MKETSNPFESPAELRSQAEGPERETESEKEEPQAAAPEETGFGLGSLAWIFPLAAWVPLLGIVLLATPGLHNVVFLFGILLCFGGGVLFTLFNIIVSKSNPTARRNALYGLTFNGLLIFLVIVACAGIGASR</sequence>
<accession>A0A2S8FPP9</accession>
<feature type="transmembrane region" description="Helical" evidence="2">
    <location>
        <begin position="47"/>
        <end position="66"/>
    </location>
</feature>
<dbReference type="RefSeq" id="WP_105329877.1">
    <property type="nucleotide sequence ID" value="NZ_PUHY01000010.1"/>
</dbReference>